<dbReference type="InterPro" id="IPR050952">
    <property type="entry name" value="TRIM-NHL_E3_ligases"/>
</dbReference>
<dbReference type="Proteomes" id="UP001460270">
    <property type="component" value="Unassembled WGS sequence"/>
</dbReference>
<dbReference type="Pfam" id="PF01436">
    <property type="entry name" value="NHL"/>
    <property type="match status" value="1"/>
</dbReference>
<proteinExistence type="predicted"/>
<dbReference type="GO" id="GO:0000209">
    <property type="term" value="P:protein polyubiquitination"/>
    <property type="evidence" value="ECO:0007669"/>
    <property type="project" value="TreeGrafter"/>
</dbReference>
<evidence type="ECO:0000313" key="4">
    <source>
        <dbReference type="Proteomes" id="UP001460270"/>
    </source>
</evidence>
<sequence>MDEQENAGRCDAEIIVRCLKMRQLVRHNKKWRFGQKGLYDSQQRKNPSPQAPVSRSLSMSVIDGSSDGGGRREKGHPALREMEEDWSAFGEAVWEAGSGRSDMTLPSGIHATPQGQLFIVDCGNSRIQVTDSRGNILQQIGSSSPASSRKCRNYFDIAVNSKGLIALSCAAERALLVYSRHGRLLQTYGGAGQNSTKDELEAPAV</sequence>
<dbReference type="GO" id="GO:0043161">
    <property type="term" value="P:proteasome-mediated ubiquitin-dependent protein catabolic process"/>
    <property type="evidence" value="ECO:0007669"/>
    <property type="project" value="TreeGrafter"/>
</dbReference>
<feature type="compositionally biased region" description="Polar residues" evidence="2">
    <location>
        <begin position="40"/>
        <end position="59"/>
    </location>
</feature>
<name>A0AAW0PSM6_9GOBI</name>
<feature type="region of interest" description="Disordered" evidence="2">
    <location>
        <begin position="36"/>
        <end position="76"/>
    </location>
</feature>
<dbReference type="InterPro" id="IPR011042">
    <property type="entry name" value="6-blade_b-propeller_TolB-like"/>
</dbReference>
<comment type="caution">
    <text evidence="3">The sequence shown here is derived from an EMBL/GenBank/DDBJ whole genome shotgun (WGS) entry which is preliminary data.</text>
</comment>
<organism evidence="3 4">
    <name type="scientific">Mugilogobius chulae</name>
    <name type="common">yellowstripe goby</name>
    <dbReference type="NCBI Taxonomy" id="88201"/>
    <lineage>
        <taxon>Eukaryota</taxon>
        <taxon>Metazoa</taxon>
        <taxon>Chordata</taxon>
        <taxon>Craniata</taxon>
        <taxon>Vertebrata</taxon>
        <taxon>Euteleostomi</taxon>
        <taxon>Actinopterygii</taxon>
        <taxon>Neopterygii</taxon>
        <taxon>Teleostei</taxon>
        <taxon>Neoteleostei</taxon>
        <taxon>Acanthomorphata</taxon>
        <taxon>Gobiaria</taxon>
        <taxon>Gobiiformes</taxon>
        <taxon>Gobioidei</taxon>
        <taxon>Gobiidae</taxon>
        <taxon>Gobionellinae</taxon>
        <taxon>Mugilogobius</taxon>
    </lineage>
</organism>
<dbReference type="PANTHER" id="PTHR24104:SF53">
    <property type="match status" value="1"/>
</dbReference>
<dbReference type="GO" id="GO:0061630">
    <property type="term" value="F:ubiquitin protein ligase activity"/>
    <property type="evidence" value="ECO:0007669"/>
    <property type="project" value="TreeGrafter"/>
</dbReference>
<dbReference type="InterPro" id="IPR001258">
    <property type="entry name" value="NHL_repeat"/>
</dbReference>
<evidence type="ECO:0000313" key="3">
    <source>
        <dbReference type="EMBL" id="KAK7938793.1"/>
    </source>
</evidence>
<gene>
    <name evidence="3" type="ORF">WMY93_002119</name>
</gene>
<evidence type="ECO:0000256" key="1">
    <source>
        <dbReference type="ARBA" id="ARBA00022737"/>
    </source>
</evidence>
<dbReference type="Gene3D" id="2.120.10.30">
    <property type="entry name" value="TolB, C-terminal domain"/>
    <property type="match status" value="1"/>
</dbReference>
<keyword evidence="4" id="KW-1185">Reference proteome</keyword>
<accession>A0AAW0PSM6</accession>
<dbReference type="AlphaFoldDB" id="A0AAW0PSM6"/>
<keyword evidence="1" id="KW-0677">Repeat</keyword>
<dbReference type="PANTHER" id="PTHR24104">
    <property type="entry name" value="E3 UBIQUITIN-PROTEIN LIGASE NHLRC1-RELATED"/>
    <property type="match status" value="1"/>
</dbReference>
<dbReference type="EMBL" id="JBBPFD010000002">
    <property type="protein sequence ID" value="KAK7938793.1"/>
    <property type="molecule type" value="Genomic_DNA"/>
</dbReference>
<protein>
    <submittedName>
        <fullName evidence="3">Uncharacterized protein</fullName>
    </submittedName>
</protein>
<reference evidence="4" key="1">
    <citation type="submission" date="2024-04" db="EMBL/GenBank/DDBJ databases">
        <title>Salinicola lusitanus LLJ914,a marine bacterium isolated from the Okinawa Trough.</title>
        <authorList>
            <person name="Li J."/>
        </authorList>
    </citation>
    <scope>NUCLEOTIDE SEQUENCE [LARGE SCALE GENOMIC DNA]</scope>
</reference>
<dbReference type="SUPFAM" id="SSF63829">
    <property type="entry name" value="Calcium-dependent phosphotriesterase"/>
    <property type="match status" value="1"/>
</dbReference>
<evidence type="ECO:0000256" key="2">
    <source>
        <dbReference type="SAM" id="MobiDB-lite"/>
    </source>
</evidence>